<reference evidence="1" key="1">
    <citation type="journal article" date="2020" name="Nat. Commun.">
        <title>Large-scale genome sequencing of mycorrhizal fungi provides insights into the early evolution of symbiotic traits.</title>
        <authorList>
            <person name="Miyauchi S."/>
            <person name="Kiss E."/>
            <person name="Kuo A."/>
            <person name="Drula E."/>
            <person name="Kohler A."/>
            <person name="Sanchez-Garcia M."/>
            <person name="Morin E."/>
            <person name="Andreopoulos B."/>
            <person name="Barry K.W."/>
            <person name="Bonito G."/>
            <person name="Buee M."/>
            <person name="Carver A."/>
            <person name="Chen C."/>
            <person name="Cichocki N."/>
            <person name="Clum A."/>
            <person name="Culley D."/>
            <person name="Crous P.W."/>
            <person name="Fauchery L."/>
            <person name="Girlanda M."/>
            <person name="Hayes R.D."/>
            <person name="Keri Z."/>
            <person name="LaButti K."/>
            <person name="Lipzen A."/>
            <person name="Lombard V."/>
            <person name="Magnuson J."/>
            <person name="Maillard F."/>
            <person name="Murat C."/>
            <person name="Nolan M."/>
            <person name="Ohm R.A."/>
            <person name="Pangilinan J."/>
            <person name="Pereira M.F."/>
            <person name="Perotto S."/>
            <person name="Peter M."/>
            <person name="Pfister S."/>
            <person name="Riley R."/>
            <person name="Sitrit Y."/>
            <person name="Stielow J.B."/>
            <person name="Szollosi G."/>
            <person name="Zifcakova L."/>
            <person name="Stursova M."/>
            <person name="Spatafora J.W."/>
            <person name="Tedersoo L."/>
            <person name="Vaario L.M."/>
            <person name="Yamada A."/>
            <person name="Yan M."/>
            <person name="Wang P."/>
            <person name="Xu J."/>
            <person name="Bruns T."/>
            <person name="Baldrian P."/>
            <person name="Vilgalys R."/>
            <person name="Dunand C."/>
            <person name="Henrissat B."/>
            <person name="Grigoriev I.V."/>
            <person name="Hibbett D."/>
            <person name="Nagy L.G."/>
            <person name="Martin F.M."/>
        </authorList>
    </citation>
    <scope>NUCLEOTIDE SEQUENCE</scope>
    <source>
        <strain evidence="1">UP504</strain>
    </source>
</reference>
<organism evidence="1 2">
    <name type="scientific">Hydnum rufescens UP504</name>
    <dbReference type="NCBI Taxonomy" id="1448309"/>
    <lineage>
        <taxon>Eukaryota</taxon>
        <taxon>Fungi</taxon>
        <taxon>Dikarya</taxon>
        <taxon>Basidiomycota</taxon>
        <taxon>Agaricomycotina</taxon>
        <taxon>Agaricomycetes</taxon>
        <taxon>Cantharellales</taxon>
        <taxon>Hydnaceae</taxon>
        <taxon>Hydnum</taxon>
    </lineage>
</organism>
<dbReference type="Proteomes" id="UP000886523">
    <property type="component" value="Unassembled WGS sequence"/>
</dbReference>
<comment type="caution">
    <text evidence="1">The sequence shown here is derived from an EMBL/GenBank/DDBJ whole genome shotgun (WGS) entry which is preliminary data.</text>
</comment>
<keyword evidence="2" id="KW-1185">Reference proteome</keyword>
<proteinExistence type="predicted"/>
<dbReference type="EMBL" id="MU128990">
    <property type="protein sequence ID" value="KAF9512207.1"/>
    <property type="molecule type" value="Genomic_DNA"/>
</dbReference>
<sequence length="143" mass="17058">MHEVRETVTFRLFEDRFTTECISDGLRKILRLDAKISPRFYIKSINAHRYTNNGTRADPYTLVLLGHEWRWKADRTRVIDCNIARHSLQGIRLRRFDQNMEVDEHGWPAEADYYHCNVYGHIKSLHQTRLMLRDMGGRIRSVL</sequence>
<name>A0A9P6AV17_9AGAM</name>
<dbReference type="AlphaFoldDB" id="A0A9P6AV17"/>
<protein>
    <submittedName>
        <fullName evidence="1">Uncharacterized protein</fullName>
    </submittedName>
</protein>
<evidence type="ECO:0000313" key="1">
    <source>
        <dbReference type="EMBL" id="KAF9512207.1"/>
    </source>
</evidence>
<accession>A0A9P6AV17</accession>
<evidence type="ECO:0000313" key="2">
    <source>
        <dbReference type="Proteomes" id="UP000886523"/>
    </source>
</evidence>
<gene>
    <name evidence="1" type="ORF">BS47DRAFT_1345843</name>
</gene>